<dbReference type="GeneID" id="115885739"/>
<dbReference type="GO" id="GO:0032006">
    <property type="term" value="P:regulation of TOR signaling"/>
    <property type="evidence" value="ECO:0007669"/>
    <property type="project" value="TreeGrafter"/>
</dbReference>
<keyword evidence="2" id="KW-1185">Reference proteome</keyword>
<dbReference type="InParanoid" id="A0A6J2YBG6"/>
<dbReference type="RefSeq" id="XP_030760606.1">
    <property type="nucleotide sequence ID" value="XM_030904746.1"/>
</dbReference>
<proteinExistence type="predicted"/>
<evidence type="ECO:0000313" key="3">
    <source>
        <dbReference type="RefSeq" id="XP_030760606.1"/>
    </source>
</evidence>
<protein>
    <submittedName>
        <fullName evidence="3">KICSTOR complex protein ITFG2-like</fullName>
    </submittedName>
</protein>
<dbReference type="SUPFAM" id="SSF69318">
    <property type="entry name" value="Integrin alpha N-terminal domain"/>
    <property type="match status" value="1"/>
</dbReference>
<gene>
    <name evidence="3" type="primary">LOC115885739</name>
</gene>
<dbReference type="AlphaFoldDB" id="A0A6J2YBG6"/>
<accession>A0A6J2YBG6</accession>
<dbReference type="PANTHER" id="PTHR16317:SF1">
    <property type="entry name" value="KICSTOR COMPLEX PROTEIN ITFG2"/>
    <property type="match status" value="1"/>
</dbReference>
<dbReference type="Pfam" id="PF15907">
    <property type="entry name" value="Itfg2"/>
    <property type="match status" value="1"/>
</dbReference>
<dbReference type="InterPro" id="IPR031793">
    <property type="entry name" value="KICSTOR_ITFG2"/>
</dbReference>
<dbReference type="Proteomes" id="UP000504635">
    <property type="component" value="Unplaced"/>
</dbReference>
<name>A0A6J2YBG6_SITOR</name>
<dbReference type="KEGG" id="soy:115885739"/>
<feature type="compositionally biased region" description="Low complexity" evidence="1">
    <location>
        <begin position="124"/>
        <end position="144"/>
    </location>
</feature>
<dbReference type="OrthoDB" id="9996127at2759"/>
<dbReference type="InterPro" id="IPR028994">
    <property type="entry name" value="Integrin_alpha_N"/>
</dbReference>
<feature type="region of interest" description="Disordered" evidence="1">
    <location>
        <begin position="124"/>
        <end position="150"/>
    </location>
</feature>
<reference evidence="3" key="1">
    <citation type="submission" date="2025-08" db="UniProtKB">
        <authorList>
            <consortium name="RefSeq"/>
        </authorList>
    </citation>
    <scope>IDENTIFICATION</scope>
    <source>
        <tissue evidence="3">Gonads</tissue>
    </source>
</reference>
<sequence length="508" mass="56709">MRAISLVKRIEFEFTGNVARNALTLGDVDNDGASELIIGNDLGEVAIFKSREKIQTITNLSFITCIAVGDVRNENKNSLVIVTADGWCYIYETPIQKKDNSFNSDNVDDELKIDLDELDGQIQSSSNAATSTSNTETHSSSESTGTEKLKSTISKDSKLLLTCVHTQRIPANVKNIILGDVDGDGLIEMVLGLTDRVVRSYRWCSEPDKSVSFLEETTLTEDKLLGKFIALNKWECANQIGSITLHHTWCGTPSILVAQPGGTFMRIKCFATEEQDSDNKLSKSDSSIGESFPGSIDYQSLGISRMRNQNISTEILGDLRCSNVAADNLNIENSGDSGKIITKGRPYAVATLDGTIMLVQDEIILWAIAVDHQVFALTKLDITGNGSDDIIVCSWDGQTYILDQNKNSVRFHLEEPVRAFHSGWYNLNENEPPVTALVYVTFKNTVIIYYDIPLRDLICTKFEPDLEKLSELFISKDRNQEEALEYVKNMDKKTRRDLIEYLLYNVRC</sequence>
<dbReference type="PANTHER" id="PTHR16317">
    <property type="entry name" value="INTEGRIN ALPHA REPEAT DOMAIN-CONTAINING"/>
    <property type="match status" value="1"/>
</dbReference>
<evidence type="ECO:0000256" key="1">
    <source>
        <dbReference type="SAM" id="MobiDB-lite"/>
    </source>
</evidence>
<evidence type="ECO:0000313" key="2">
    <source>
        <dbReference type="Proteomes" id="UP000504635"/>
    </source>
</evidence>
<organism evidence="2 3">
    <name type="scientific">Sitophilus oryzae</name>
    <name type="common">Rice weevil</name>
    <name type="synonym">Curculio oryzae</name>
    <dbReference type="NCBI Taxonomy" id="7048"/>
    <lineage>
        <taxon>Eukaryota</taxon>
        <taxon>Metazoa</taxon>
        <taxon>Ecdysozoa</taxon>
        <taxon>Arthropoda</taxon>
        <taxon>Hexapoda</taxon>
        <taxon>Insecta</taxon>
        <taxon>Pterygota</taxon>
        <taxon>Neoptera</taxon>
        <taxon>Endopterygota</taxon>
        <taxon>Coleoptera</taxon>
        <taxon>Polyphaga</taxon>
        <taxon>Cucujiformia</taxon>
        <taxon>Curculionidae</taxon>
        <taxon>Dryophthorinae</taxon>
        <taxon>Sitophilus</taxon>
    </lineage>
</organism>